<dbReference type="STRING" id="1123291.SAMN04490355_11165"/>
<sequence>MFFLLFIFWSIGYFANALFNTKFDLQSCWGGIAALGGSGTLAAVKYIYDSKYNSTEGDKIQ</sequence>
<name>A0A1I4QP39_9FIRM</name>
<proteinExistence type="predicted"/>
<gene>
    <name evidence="1" type="ORF">SAMN04490355_11165</name>
</gene>
<keyword evidence="2" id="KW-1185">Reference proteome</keyword>
<dbReference type="Proteomes" id="UP000199520">
    <property type="component" value="Unassembled WGS sequence"/>
</dbReference>
<reference evidence="2" key="1">
    <citation type="submission" date="2016-10" db="EMBL/GenBank/DDBJ databases">
        <authorList>
            <person name="Varghese N."/>
            <person name="Submissions S."/>
        </authorList>
    </citation>
    <scope>NUCLEOTIDE SEQUENCE [LARGE SCALE GENOMIC DNA]</scope>
    <source>
        <strain evidence="2">DSM 13327</strain>
    </source>
</reference>
<organism evidence="1 2">
    <name type="scientific">Pelosinus propionicus DSM 13327</name>
    <dbReference type="NCBI Taxonomy" id="1123291"/>
    <lineage>
        <taxon>Bacteria</taxon>
        <taxon>Bacillati</taxon>
        <taxon>Bacillota</taxon>
        <taxon>Negativicutes</taxon>
        <taxon>Selenomonadales</taxon>
        <taxon>Sporomusaceae</taxon>
        <taxon>Pelosinus</taxon>
    </lineage>
</organism>
<dbReference type="AlphaFoldDB" id="A0A1I4QP39"/>
<evidence type="ECO:0000313" key="2">
    <source>
        <dbReference type="Proteomes" id="UP000199520"/>
    </source>
</evidence>
<evidence type="ECO:0000313" key="1">
    <source>
        <dbReference type="EMBL" id="SFM41814.1"/>
    </source>
</evidence>
<accession>A0A1I4QP39</accession>
<dbReference type="EMBL" id="FOTS01000116">
    <property type="protein sequence ID" value="SFM41814.1"/>
    <property type="molecule type" value="Genomic_DNA"/>
</dbReference>
<protein>
    <submittedName>
        <fullName evidence="1">Uncharacterized protein</fullName>
    </submittedName>
</protein>